<keyword evidence="1" id="KW-0472">Membrane</keyword>
<organism evidence="2 3">
    <name type="scientific">Ancylostoma ceylanicum</name>
    <dbReference type="NCBI Taxonomy" id="53326"/>
    <lineage>
        <taxon>Eukaryota</taxon>
        <taxon>Metazoa</taxon>
        <taxon>Ecdysozoa</taxon>
        <taxon>Nematoda</taxon>
        <taxon>Chromadorea</taxon>
        <taxon>Rhabditida</taxon>
        <taxon>Rhabditina</taxon>
        <taxon>Rhabditomorpha</taxon>
        <taxon>Strongyloidea</taxon>
        <taxon>Ancylostomatidae</taxon>
        <taxon>Ancylostomatinae</taxon>
        <taxon>Ancylostoma</taxon>
    </lineage>
</organism>
<dbReference type="AlphaFoldDB" id="A0A016W4K8"/>
<evidence type="ECO:0000313" key="2">
    <source>
        <dbReference type="EMBL" id="EYC34545.1"/>
    </source>
</evidence>
<feature type="transmembrane region" description="Helical" evidence="1">
    <location>
        <begin position="82"/>
        <end position="105"/>
    </location>
</feature>
<accession>A0A016W4K8</accession>
<gene>
    <name evidence="2" type="primary">Acey_s0001.g463</name>
    <name evidence="2" type="ORF">Y032_0001g463</name>
</gene>
<reference evidence="3" key="1">
    <citation type="journal article" date="2015" name="Nat. Genet.">
        <title>The genome and transcriptome of the zoonotic hookworm Ancylostoma ceylanicum identify infection-specific gene families.</title>
        <authorList>
            <person name="Schwarz E.M."/>
            <person name="Hu Y."/>
            <person name="Antoshechkin I."/>
            <person name="Miller M.M."/>
            <person name="Sternberg P.W."/>
            <person name="Aroian R.V."/>
        </authorList>
    </citation>
    <scope>NUCLEOTIDE SEQUENCE</scope>
    <source>
        <strain evidence="3">HY135</strain>
    </source>
</reference>
<keyword evidence="3" id="KW-1185">Reference proteome</keyword>
<proteinExistence type="predicted"/>
<protein>
    <submittedName>
        <fullName evidence="2">Uncharacterized protein</fullName>
    </submittedName>
</protein>
<dbReference type="EMBL" id="JARK01001337">
    <property type="protein sequence ID" value="EYC34545.1"/>
    <property type="molecule type" value="Genomic_DNA"/>
</dbReference>
<keyword evidence="1" id="KW-0812">Transmembrane</keyword>
<evidence type="ECO:0000256" key="1">
    <source>
        <dbReference type="SAM" id="Phobius"/>
    </source>
</evidence>
<name>A0A016W4K8_9BILA</name>
<evidence type="ECO:0000313" key="3">
    <source>
        <dbReference type="Proteomes" id="UP000024635"/>
    </source>
</evidence>
<comment type="caution">
    <text evidence="2">The sequence shown here is derived from an EMBL/GenBank/DDBJ whole genome shotgun (WGS) entry which is preliminary data.</text>
</comment>
<dbReference type="Proteomes" id="UP000024635">
    <property type="component" value="Unassembled WGS sequence"/>
</dbReference>
<keyword evidence="1" id="KW-1133">Transmembrane helix</keyword>
<sequence>MHMRELVFTSLCTHPFVACQCLHTILTGSQGRRETFRFLYRRGFAREGSFLSILLSRFAMSQTCSLFELFHSWCFFSYKSYFISLDFRLGLFSLLYCFWILSAILPSRDNHFFFKFFS</sequence>